<dbReference type="EMBL" id="CAAALY010112496">
    <property type="protein sequence ID" value="VEL30461.1"/>
    <property type="molecule type" value="Genomic_DNA"/>
</dbReference>
<sequence length="231" mass="25356">MKTVRLTAFGEGAGSGRQFTVCEFLLAICRSENWLVCFGDEQDCCSGSELLDLGETIISRSGGDGGGLASSESRRKVWEYLGSGSSRNMAIFNFFRPGPSTDNTRSSLGESTVWQIEVMFSTSLSEDGRNGSGRQELSSIRNVFTSRWQSVGRKEVPFNSLSAALLVRALATLLLALFISPRQLQTPMPQCISIDLIISSCRAEFTQLIYPTLLRRIEGSLTWSIGLLEDN</sequence>
<keyword evidence="2" id="KW-1185">Reference proteome</keyword>
<protein>
    <submittedName>
        <fullName evidence="1">Uncharacterized protein</fullName>
    </submittedName>
</protein>
<name>A0A3S5CLA6_9PLAT</name>
<reference evidence="1" key="1">
    <citation type="submission" date="2018-11" db="EMBL/GenBank/DDBJ databases">
        <authorList>
            <consortium name="Pathogen Informatics"/>
        </authorList>
    </citation>
    <scope>NUCLEOTIDE SEQUENCE</scope>
</reference>
<accession>A0A3S5CLA6</accession>
<evidence type="ECO:0000313" key="2">
    <source>
        <dbReference type="Proteomes" id="UP000784294"/>
    </source>
</evidence>
<gene>
    <name evidence="1" type="ORF">PXEA_LOCUS23901</name>
</gene>
<comment type="caution">
    <text evidence="1">The sequence shown here is derived from an EMBL/GenBank/DDBJ whole genome shotgun (WGS) entry which is preliminary data.</text>
</comment>
<evidence type="ECO:0000313" key="1">
    <source>
        <dbReference type="EMBL" id="VEL30461.1"/>
    </source>
</evidence>
<proteinExistence type="predicted"/>
<organism evidence="1 2">
    <name type="scientific">Protopolystoma xenopodis</name>
    <dbReference type="NCBI Taxonomy" id="117903"/>
    <lineage>
        <taxon>Eukaryota</taxon>
        <taxon>Metazoa</taxon>
        <taxon>Spiralia</taxon>
        <taxon>Lophotrochozoa</taxon>
        <taxon>Platyhelminthes</taxon>
        <taxon>Monogenea</taxon>
        <taxon>Polyopisthocotylea</taxon>
        <taxon>Polystomatidea</taxon>
        <taxon>Polystomatidae</taxon>
        <taxon>Protopolystoma</taxon>
    </lineage>
</organism>
<dbReference type="AlphaFoldDB" id="A0A3S5CLA6"/>
<dbReference type="Proteomes" id="UP000784294">
    <property type="component" value="Unassembled WGS sequence"/>
</dbReference>